<accession>A0ACB8EPY9</accession>
<gene>
    <name evidence="1" type="primary">CMYA5</name>
    <name evidence="1" type="ORF">K3G42_013850</name>
</gene>
<organism evidence="1 2">
    <name type="scientific">Sphaerodactylus townsendi</name>
    <dbReference type="NCBI Taxonomy" id="933632"/>
    <lineage>
        <taxon>Eukaryota</taxon>
        <taxon>Metazoa</taxon>
        <taxon>Chordata</taxon>
        <taxon>Craniata</taxon>
        <taxon>Vertebrata</taxon>
        <taxon>Euteleostomi</taxon>
        <taxon>Lepidosauria</taxon>
        <taxon>Squamata</taxon>
        <taxon>Bifurcata</taxon>
        <taxon>Gekkota</taxon>
        <taxon>Sphaerodactylidae</taxon>
        <taxon>Sphaerodactylus</taxon>
    </lineage>
</organism>
<dbReference type="Proteomes" id="UP000827872">
    <property type="component" value="Linkage Group LG07"/>
</dbReference>
<dbReference type="EMBL" id="CM037620">
    <property type="protein sequence ID" value="KAH7994687.1"/>
    <property type="molecule type" value="Genomic_DNA"/>
</dbReference>
<reference evidence="1" key="1">
    <citation type="submission" date="2021-08" db="EMBL/GenBank/DDBJ databases">
        <title>The first chromosome-level gecko genome reveals the dynamic sex chromosomes of Neotropical dwarf geckos (Sphaerodactylidae: Sphaerodactylus).</title>
        <authorList>
            <person name="Pinto B.J."/>
            <person name="Keating S.E."/>
            <person name="Gamble T."/>
        </authorList>
    </citation>
    <scope>NUCLEOTIDE SEQUENCE</scope>
    <source>
        <strain evidence="1">TG3544</strain>
    </source>
</reference>
<name>A0ACB8EPY9_9SAUR</name>
<sequence length="226" mass="25582">MNCSRLTRVYFLDTLLPNVIIISLLENSQQSHQTTILRILWRKPFPQTPKLQPQEPNSATSTSIAVYWTVSEDDVIDFFQVYCMEEHQGRQEQSGLVEEYRVTVKESNCILEDLEPGHSYNVWIMAVNYAGCSFPSEKSTFRTAPPTPVMKAEDCTVCWDTATIRWCTGHSEATDSFTLEYCRQYSPEGEGLRQQVLCSCGEKGARPGQSGPDVKNPILQFGPLKV</sequence>
<proteinExistence type="predicted"/>
<keyword evidence="2" id="KW-1185">Reference proteome</keyword>
<evidence type="ECO:0000313" key="1">
    <source>
        <dbReference type="EMBL" id="KAH7994687.1"/>
    </source>
</evidence>
<evidence type="ECO:0000313" key="2">
    <source>
        <dbReference type="Proteomes" id="UP000827872"/>
    </source>
</evidence>
<comment type="caution">
    <text evidence="1">The sequence shown here is derived from an EMBL/GenBank/DDBJ whole genome shotgun (WGS) entry which is preliminary data.</text>
</comment>
<protein>
    <submittedName>
        <fullName evidence="1">Cardiomyopathy-associated protein 5</fullName>
    </submittedName>
</protein>